<dbReference type="NCBIfam" id="NF002114">
    <property type="entry name" value="PRK00951.2-4"/>
    <property type="match status" value="1"/>
</dbReference>
<dbReference type="RefSeq" id="WP_214418353.1">
    <property type="nucleotide sequence ID" value="NZ_CP075546.1"/>
</dbReference>
<dbReference type="HAMAP" id="MF_00076">
    <property type="entry name" value="HisB"/>
    <property type="match status" value="1"/>
</dbReference>
<dbReference type="GO" id="GO:0000105">
    <property type="term" value="P:L-histidine biosynthetic process"/>
    <property type="evidence" value="ECO:0007669"/>
    <property type="project" value="UniProtKB-UniRule"/>
</dbReference>
<organism evidence="7 8">
    <name type="scientific">Methanospirillum purgamenti</name>
    <dbReference type="NCBI Taxonomy" id="2834276"/>
    <lineage>
        <taxon>Archaea</taxon>
        <taxon>Methanobacteriati</taxon>
        <taxon>Methanobacteriota</taxon>
        <taxon>Stenosarchaea group</taxon>
        <taxon>Methanomicrobia</taxon>
        <taxon>Methanomicrobiales</taxon>
        <taxon>Methanospirillaceae</taxon>
        <taxon>Methanospirillum</taxon>
    </lineage>
</organism>
<dbReference type="UniPathway" id="UPA00031">
    <property type="reaction ID" value="UER00011"/>
</dbReference>
<dbReference type="PANTHER" id="PTHR23133:SF2">
    <property type="entry name" value="IMIDAZOLEGLYCEROL-PHOSPHATE DEHYDRATASE"/>
    <property type="match status" value="1"/>
</dbReference>
<keyword evidence="8" id="KW-1185">Reference proteome</keyword>
<comment type="subcellular location">
    <subcellularLocation>
        <location evidence="6">Cytoplasm</location>
    </subcellularLocation>
</comment>
<comment type="catalytic activity">
    <reaction evidence="6">
        <text>D-erythro-1-(imidazol-4-yl)glycerol 3-phosphate = 3-(imidazol-4-yl)-2-oxopropyl phosphate + H2O</text>
        <dbReference type="Rhea" id="RHEA:11040"/>
        <dbReference type="ChEBI" id="CHEBI:15377"/>
        <dbReference type="ChEBI" id="CHEBI:57766"/>
        <dbReference type="ChEBI" id="CHEBI:58278"/>
        <dbReference type="EC" id="4.2.1.19"/>
    </reaction>
</comment>
<evidence type="ECO:0000256" key="1">
    <source>
        <dbReference type="ARBA" id="ARBA00005047"/>
    </source>
</evidence>
<protein>
    <recommendedName>
        <fullName evidence="2 6">Imidazoleglycerol-phosphate dehydratase</fullName>
        <shortName evidence="6">IGPD</shortName>
        <ecNumber evidence="6">4.2.1.19</ecNumber>
    </recommendedName>
</protein>
<evidence type="ECO:0000256" key="6">
    <source>
        <dbReference type="HAMAP-Rule" id="MF_00076"/>
    </source>
</evidence>
<keyword evidence="3 6" id="KW-0028">Amino-acid biosynthesis</keyword>
<dbReference type="InterPro" id="IPR020568">
    <property type="entry name" value="Ribosomal_Su5_D2-typ_SF"/>
</dbReference>
<dbReference type="GO" id="GO:0004424">
    <property type="term" value="F:imidazoleglycerol-phosphate dehydratase activity"/>
    <property type="evidence" value="ECO:0007669"/>
    <property type="project" value="UniProtKB-UniRule"/>
</dbReference>
<dbReference type="GO" id="GO:0005737">
    <property type="term" value="C:cytoplasm"/>
    <property type="evidence" value="ECO:0007669"/>
    <property type="project" value="UniProtKB-SubCell"/>
</dbReference>
<dbReference type="EC" id="4.2.1.19" evidence="6"/>
<dbReference type="AlphaFoldDB" id="A0A8E7AU08"/>
<gene>
    <name evidence="6 7" type="primary">hisB</name>
    <name evidence="7" type="ORF">KHC33_09110</name>
</gene>
<keyword evidence="6" id="KW-0963">Cytoplasm</keyword>
<keyword evidence="4 6" id="KW-0368">Histidine biosynthesis</keyword>
<dbReference type="Gene3D" id="3.30.230.40">
    <property type="entry name" value="Imidazole glycerol phosphate dehydratase, domain 1"/>
    <property type="match status" value="2"/>
</dbReference>
<dbReference type="SUPFAM" id="SSF54211">
    <property type="entry name" value="Ribosomal protein S5 domain 2-like"/>
    <property type="match status" value="2"/>
</dbReference>
<dbReference type="PANTHER" id="PTHR23133">
    <property type="entry name" value="IMIDAZOLEGLYCEROL-PHOSPHATE DEHYDRATASE HIS7"/>
    <property type="match status" value="1"/>
</dbReference>
<sequence length="193" mass="21043">MRSAKISRKTKETDIIIQFSLDGSGTSTLNTGIPFFNHMLDAFTRHGKFDLEIIATGDLETGPHHTIEDIGIVLGQAFLKALGDGKGISRFASIVVPMDESRAEVALDVGGRPYLVFEGSFSGPVEGVLEPWLVCHFFESFMQNAKITAHMNVSGFSDHHKCEALFKAFGIALRMAIRVDSQDNSIPSTKGVL</sequence>
<evidence type="ECO:0000256" key="3">
    <source>
        <dbReference type="ARBA" id="ARBA00022605"/>
    </source>
</evidence>
<reference evidence="7 8" key="1">
    <citation type="submission" date="2021-05" db="EMBL/GenBank/DDBJ databases">
        <title>A novel Methanospirillum isolate from a pyrite-forming mixed culture.</title>
        <authorList>
            <person name="Bunk B."/>
            <person name="Sproer C."/>
            <person name="Spring S."/>
            <person name="Pester M."/>
        </authorList>
    </citation>
    <scope>NUCLEOTIDE SEQUENCE [LARGE SCALE GENOMIC DNA]</scope>
    <source>
        <strain evidence="7 8">J.3.6.1-F.2.7.3</strain>
    </source>
</reference>
<name>A0A8E7AU08_9EURY</name>
<dbReference type="EMBL" id="CP075546">
    <property type="protein sequence ID" value="QVV87532.1"/>
    <property type="molecule type" value="Genomic_DNA"/>
</dbReference>
<dbReference type="Pfam" id="PF00475">
    <property type="entry name" value="IGPD"/>
    <property type="match status" value="1"/>
</dbReference>
<dbReference type="InterPro" id="IPR038494">
    <property type="entry name" value="IGPD_sf"/>
</dbReference>
<dbReference type="CDD" id="cd07914">
    <property type="entry name" value="IGPD"/>
    <property type="match status" value="1"/>
</dbReference>
<proteinExistence type="inferred from homology"/>
<dbReference type="NCBIfam" id="NF002111">
    <property type="entry name" value="PRK00951.2-1"/>
    <property type="match status" value="1"/>
</dbReference>
<comment type="pathway">
    <text evidence="1 6">Amino-acid biosynthesis; L-histidine biosynthesis; L-histidine from 5-phospho-alpha-D-ribose 1-diphosphate: step 6/9.</text>
</comment>
<evidence type="ECO:0000256" key="2">
    <source>
        <dbReference type="ARBA" id="ARBA00016664"/>
    </source>
</evidence>
<evidence type="ECO:0000313" key="7">
    <source>
        <dbReference type="EMBL" id="QVV87532.1"/>
    </source>
</evidence>
<dbReference type="FunFam" id="3.30.230.40:FF:000003">
    <property type="entry name" value="Imidazoleglycerol-phosphate dehydratase HisB"/>
    <property type="match status" value="1"/>
</dbReference>
<evidence type="ECO:0000313" key="8">
    <source>
        <dbReference type="Proteomes" id="UP000680656"/>
    </source>
</evidence>
<dbReference type="Proteomes" id="UP000680656">
    <property type="component" value="Chromosome"/>
</dbReference>
<comment type="similarity">
    <text evidence="6">Belongs to the imidazoleglycerol-phosphate dehydratase family.</text>
</comment>
<dbReference type="GeneID" id="65565228"/>
<evidence type="ECO:0000256" key="5">
    <source>
        <dbReference type="ARBA" id="ARBA00023239"/>
    </source>
</evidence>
<dbReference type="KEGG" id="mrtj:KHC33_09110"/>
<dbReference type="InterPro" id="IPR000807">
    <property type="entry name" value="ImidazoleglycerolP_deHydtase"/>
</dbReference>
<dbReference type="FunFam" id="3.30.230.40:FF:000001">
    <property type="entry name" value="Imidazoleglycerol-phosphate dehydratase HisB"/>
    <property type="match status" value="1"/>
</dbReference>
<evidence type="ECO:0000256" key="4">
    <source>
        <dbReference type="ARBA" id="ARBA00023102"/>
    </source>
</evidence>
<accession>A0A8E7AU08</accession>
<keyword evidence="5 6" id="KW-0456">Lyase</keyword>